<accession>A0A918YL83</accession>
<comment type="caution">
    <text evidence="2">The sequence shown here is derived from an EMBL/GenBank/DDBJ whole genome shotgun (WGS) entry which is preliminary data.</text>
</comment>
<gene>
    <name evidence="2" type="ORF">GCM10010339_54500</name>
</gene>
<evidence type="ECO:0000313" key="3">
    <source>
        <dbReference type="Proteomes" id="UP000655443"/>
    </source>
</evidence>
<protein>
    <recommendedName>
        <fullName evidence="4">Monooxygenase</fullName>
    </recommendedName>
</protein>
<dbReference type="Proteomes" id="UP000655443">
    <property type="component" value="Unassembled WGS sequence"/>
</dbReference>
<organism evidence="2 3">
    <name type="scientific">Streptomyces alanosinicus</name>
    <dbReference type="NCBI Taxonomy" id="68171"/>
    <lineage>
        <taxon>Bacteria</taxon>
        <taxon>Bacillati</taxon>
        <taxon>Actinomycetota</taxon>
        <taxon>Actinomycetes</taxon>
        <taxon>Kitasatosporales</taxon>
        <taxon>Streptomycetaceae</taxon>
        <taxon>Streptomyces</taxon>
    </lineage>
</organism>
<feature type="region of interest" description="Disordered" evidence="1">
    <location>
        <begin position="1"/>
        <end position="21"/>
    </location>
</feature>
<reference evidence="2" key="2">
    <citation type="submission" date="2020-09" db="EMBL/GenBank/DDBJ databases">
        <authorList>
            <person name="Sun Q."/>
            <person name="Ohkuma M."/>
        </authorList>
    </citation>
    <scope>NUCLEOTIDE SEQUENCE</scope>
    <source>
        <strain evidence="2">JCM 4714</strain>
    </source>
</reference>
<evidence type="ECO:0000313" key="2">
    <source>
        <dbReference type="EMBL" id="GHE07938.1"/>
    </source>
</evidence>
<proteinExistence type="predicted"/>
<keyword evidence="3" id="KW-1185">Reference proteome</keyword>
<dbReference type="InterPro" id="IPR046032">
    <property type="entry name" value="DUF5990"/>
</dbReference>
<sequence>MQLRIEGHTLPGRDCGPGPGFHGVSGIEVAVQRRDRPAELLDPQPGDAPQTTWTLPCTFTADGELRGPYVQNRLGGRFVYLSWLGRPPREEASRMFRRAKLMLADVPPQVLDEARLRGALVGRLALTDAKGHPLCGRVVPPAVVWSAGEPTEPC</sequence>
<name>A0A918YL83_9ACTN</name>
<evidence type="ECO:0000256" key="1">
    <source>
        <dbReference type="SAM" id="MobiDB-lite"/>
    </source>
</evidence>
<evidence type="ECO:0008006" key="4">
    <source>
        <dbReference type="Google" id="ProtNLM"/>
    </source>
</evidence>
<reference evidence="2" key="1">
    <citation type="journal article" date="2014" name="Int. J. Syst. Evol. Microbiol.">
        <title>Complete genome sequence of Corynebacterium casei LMG S-19264T (=DSM 44701T), isolated from a smear-ripened cheese.</title>
        <authorList>
            <consortium name="US DOE Joint Genome Institute (JGI-PGF)"/>
            <person name="Walter F."/>
            <person name="Albersmeier A."/>
            <person name="Kalinowski J."/>
            <person name="Ruckert C."/>
        </authorList>
    </citation>
    <scope>NUCLEOTIDE SEQUENCE</scope>
    <source>
        <strain evidence="2">JCM 4714</strain>
    </source>
</reference>
<dbReference type="EMBL" id="BMVG01000015">
    <property type="protein sequence ID" value="GHE07938.1"/>
    <property type="molecule type" value="Genomic_DNA"/>
</dbReference>
<dbReference type="AlphaFoldDB" id="A0A918YL83"/>
<dbReference type="RefSeq" id="WP_189956286.1">
    <property type="nucleotide sequence ID" value="NZ_BMVG01000015.1"/>
</dbReference>
<dbReference type="Pfam" id="PF19452">
    <property type="entry name" value="DUF5990"/>
    <property type="match status" value="1"/>
</dbReference>